<dbReference type="Gene3D" id="3.40.50.200">
    <property type="entry name" value="Peptidase S8/S53 domain"/>
    <property type="match status" value="1"/>
</dbReference>
<dbReference type="PROSITE" id="PS51892">
    <property type="entry name" value="SUBTILASE"/>
    <property type="match status" value="1"/>
</dbReference>
<dbReference type="InterPro" id="IPR000209">
    <property type="entry name" value="Peptidase_S8/S53_dom"/>
</dbReference>
<feature type="active site" description="Charge relay system" evidence="5">
    <location>
        <position position="144"/>
    </location>
</feature>
<feature type="active site" description="Charge relay system" evidence="5">
    <location>
        <position position="191"/>
    </location>
</feature>
<evidence type="ECO:0000259" key="6">
    <source>
        <dbReference type="Pfam" id="PF00082"/>
    </source>
</evidence>
<dbReference type="PROSITE" id="PS00137">
    <property type="entry name" value="SUBTILASE_HIS"/>
    <property type="match status" value="1"/>
</dbReference>
<reference evidence="7 8" key="1">
    <citation type="journal article" date="2020" name="Microorganisms">
        <title>Osmotic Adaptation and Compatible Solute Biosynthesis of Phototrophic Bacteria as Revealed from Genome Analyses.</title>
        <authorList>
            <person name="Imhoff J.F."/>
            <person name="Rahn T."/>
            <person name="Kunzel S."/>
            <person name="Keller A."/>
            <person name="Neulinger S.C."/>
        </authorList>
    </citation>
    <scope>NUCLEOTIDE SEQUENCE [LARGE SCALE GENOMIC DNA]</scope>
    <source>
        <strain evidence="7 8">DSM 9895</strain>
    </source>
</reference>
<dbReference type="SUPFAM" id="SSF52743">
    <property type="entry name" value="Subtilisin-like"/>
    <property type="match status" value="1"/>
</dbReference>
<feature type="domain" description="Peptidase S8/S53" evidence="6">
    <location>
        <begin position="137"/>
        <end position="403"/>
    </location>
</feature>
<evidence type="ECO:0000313" key="8">
    <source>
        <dbReference type="Proteomes" id="UP001296873"/>
    </source>
</evidence>
<comment type="similarity">
    <text evidence="1 5">Belongs to the peptidase S8 family.</text>
</comment>
<dbReference type="InterPro" id="IPR050131">
    <property type="entry name" value="Peptidase_S8_subtilisin-like"/>
</dbReference>
<evidence type="ECO:0000256" key="3">
    <source>
        <dbReference type="ARBA" id="ARBA00022801"/>
    </source>
</evidence>
<accession>A0ABS1DH53</accession>
<dbReference type="PANTHER" id="PTHR43806:SF11">
    <property type="entry name" value="CEREVISIN-RELATED"/>
    <property type="match status" value="1"/>
</dbReference>
<proteinExistence type="inferred from homology"/>
<evidence type="ECO:0000256" key="2">
    <source>
        <dbReference type="ARBA" id="ARBA00022670"/>
    </source>
</evidence>
<evidence type="ECO:0000256" key="4">
    <source>
        <dbReference type="ARBA" id="ARBA00022825"/>
    </source>
</evidence>
<dbReference type="Proteomes" id="UP001296873">
    <property type="component" value="Unassembled WGS sequence"/>
</dbReference>
<keyword evidence="2 5" id="KW-0645">Protease</keyword>
<organism evidence="7 8">
    <name type="scientific">Rhodovibrio sodomensis</name>
    <dbReference type="NCBI Taxonomy" id="1088"/>
    <lineage>
        <taxon>Bacteria</taxon>
        <taxon>Pseudomonadati</taxon>
        <taxon>Pseudomonadota</taxon>
        <taxon>Alphaproteobacteria</taxon>
        <taxon>Rhodospirillales</taxon>
        <taxon>Rhodovibrionaceae</taxon>
        <taxon>Rhodovibrio</taxon>
    </lineage>
</organism>
<gene>
    <name evidence="7" type="ORF">CKO28_14590</name>
</gene>
<feature type="active site" description="Charge relay system" evidence="5">
    <location>
        <position position="361"/>
    </location>
</feature>
<evidence type="ECO:0000313" key="7">
    <source>
        <dbReference type="EMBL" id="MBK1669262.1"/>
    </source>
</evidence>
<dbReference type="EMBL" id="NRRL01000043">
    <property type="protein sequence ID" value="MBK1669262.1"/>
    <property type="molecule type" value="Genomic_DNA"/>
</dbReference>
<dbReference type="CDD" id="cd00306">
    <property type="entry name" value="Peptidases_S8_S53"/>
    <property type="match status" value="1"/>
</dbReference>
<evidence type="ECO:0000256" key="1">
    <source>
        <dbReference type="ARBA" id="ARBA00011073"/>
    </source>
</evidence>
<comment type="caution">
    <text evidence="7">The sequence shown here is derived from an EMBL/GenBank/DDBJ whole genome shotgun (WGS) entry which is preliminary data.</text>
</comment>
<evidence type="ECO:0000256" key="5">
    <source>
        <dbReference type="PROSITE-ProRule" id="PRU01240"/>
    </source>
</evidence>
<dbReference type="PANTHER" id="PTHR43806">
    <property type="entry name" value="PEPTIDASE S8"/>
    <property type="match status" value="1"/>
</dbReference>
<dbReference type="InterPro" id="IPR036852">
    <property type="entry name" value="Peptidase_S8/S53_dom_sf"/>
</dbReference>
<keyword evidence="3 5" id="KW-0378">Hydrolase</keyword>
<keyword evidence="4 5" id="KW-0720">Serine protease</keyword>
<sequence length="448" mass="49118">MPALAAPADALTDPSAHERLMALKTAPLGGDVVGRRRDVVGVHGHDLIRFRFTDNHRLTKSCCRMENGIAPDWDRLVFSDRDASGPKGEPKTSSGAVRLGVITMTDKFWNIDMVRGRQARDRLPRRTDGSGQIDWNEIEVALIDTGYTEHPVFGPSQDGESPFVRVDDGLNLIERGRRPFDPLAYEGTPGHGTRVGSVLCGNLPGSFVGVAPGLPIVPYRAINHVVIHSKQARKHVAEAIRHGVDINACEVISMSIGLPQMSLFGQRHLGEAVDHAYERGIVLVGAGGQVVDRVTYPGKFSRTIGVGGIRDDRMVWFEYEESMAQRSIDVWAPADDVFRANSVLTDGSVSAGDYGTGDGTSYATVHVAAAAAMWLRQHQDRIDDLYREPWQRVEAFRHLLAITSQPVEGDYWPDRSNGILDIDALLGAGLPAPDDLAYQDRKAQDEIF</sequence>
<protein>
    <recommendedName>
        <fullName evidence="6">Peptidase S8/S53 domain-containing protein</fullName>
    </recommendedName>
</protein>
<dbReference type="Pfam" id="PF00082">
    <property type="entry name" value="Peptidase_S8"/>
    <property type="match status" value="1"/>
</dbReference>
<dbReference type="InterPro" id="IPR022398">
    <property type="entry name" value="Peptidase_S8_His-AS"/>
</dbReference>
<name>A0ABS1DH53_9PROT</name>
<keyword evidence="8" id="KW-1185">Reference proteome</keyword>